<organism evidence="1 2">
    <name type="scientific">Heliocybe sulcata</name>
    <dbReference type="NCBI Taxonomy" id="5364"/>
    <lineage>
        <taxon>Eukaryota</taxon>
        <taxon>Fungi</taxon>
        <taxon>Dikarya</taxon>
        <taxon>Basidiomycota</taxon>
        <taxon>Agaricomycotina</taxon>
        <taxon>Agaricomycetes</taxon>
        <taxon>Gloeophyllales</taxon>
        <taxon>Gloeophyllaceae</taxon>
        <taxon>Heliocybe</taxon>
    </lineage>
</organism>
<gene>
    <name evidence="1" type="ORF">OE88DRAFT_1043905</name>
</gene>
<proteinExistence type="predicted"/>
<dbReference type="AlphaFoldDB" id="A0A5C3MN52"/>
<dbReference type="Proteomes" id="UP000305948">
    <property type="component" value="Unassembled WGS sequence"/>
</dbReference>
<name>A0A5C3MN52_9AGAM</name>
<reference evidence="1 2" key="1">
    <citation type="journal article" date="2019" name="Nat. Ecol. Evol.">
        <title>Megaphylogeny resolves global patterns of mushroom evolution.</title>
        <authorList>
            <person name="Varga T."/>
            <person name="Krizsan K."/>
            <person name="Foldi C."/>
            <person name="Dima B."/>
            <person name="Sanchez-Garcia M."/>
            <person name="Sanchez-Ramirez S."/>
            <person name="Szollosi G.J."/>
            <person name="Szarkandi J.G."/>
            <person name="Papp V."/>
            <person name="Albert L."/>
            <person name="Andreopoulos W."/>
            <person name="Angelini C."/>
            <person name="Antonin V."/>
            <person name="Barry K.W."/>
            <person name="Bougher N.L."/>
            <person name="Buchanan P."/>
            <person name="Buyck B."/>
            <person name="Bense V."/>
            <person name="Catcheside P."/>
            <person name="Chovatia M."/>
            <person name="Cooper J."/>
            <person name="Damon W."/>
            <person name="Desjardin D."/>
            <person name="Finy P."/>
            <person name="Geml J."/>
            <person name="Haridas S."/>
            <person name="Hughes K."/>
            <person name="Justo A."/>
            <person name="Karasinski D."/>
            <person name="Kautmanova I."/>
            <person name="Kiss B."/>
            <person name="Kocsube S."/>
            <person name="Kotiranta H."/>
            <person name="LaButti K.M."/>
            <person name="Lechner B.E."/>
            <person name="Liimatainen K."/>
            <person name="Lipzen A."/>
            <person name="Lukacs Z."/>
            <person name="Mihaltcheva S."/>
            <person name="Morgado L.N."/>
            <person name="Niskanen T."/>
            <person name="Noordeloos M.E."/>
            <person name="Ohm R.A."/>
            <person name="Ortiz-Santana B."/>
            <person name="Ovrebo C."/>
            <person name="Racz N."/>
            <person name="Riley R."/>
            <person name="Savchenko A."/>
            <person name="Shiryaev A."/>
            <person name="Soop K."/>
            <person name="Spirin V."/>
            <person name="Szebenyi C."/>
            <person name="Tomsovsky M."/>
            <person name="Tulloss R.E."/>
            <person name="Uehling J."/>
            <person name="Grigoriev I.V."/>
            <person name="Vagvolgyi C."/>
            <person name="Papp T."/>
            <person name="Martin F.M."/>
            <person name="Miettinen O."/>
            <person name="Hibbett D.S."/>
            <person name="Nagy L.G."/>
        </authorList>
    </citation>
    <scope>NUCLEOTIDE SEQUENCE [LARGE SCALE GENOMIC DNA]</scope>
    <source>
        <strain evidence="1 2">OMC1185</strain>
    </source>
</reference>
<sequence>MLTTLSSRYTERFMRPGLLTKKGMFLLYPLLLHIALSFVRGLGQVANPFVSYHLFSCRLRTSTDSPTYQVSLRRVPSTGVPARRFVSLSVHSRSHRESARPRHFTGFVMCTFLRCYTQALTFLLMQAIAARRFEAAYEAAEAVVGKFEDDS</sequence>
<keyword evidence="2" id="KW-1185">Reference proteome</keyword>
<evidence type="ECO:0000313" key="1">
    <source>
        <dbReference type="EMBL" id="TFK46213.1"/>
    </source>
</evidence>
<dbReference type="EMBL" id="ML213532">
    <property type="protein sequence ID" value="TFK46213.1"/>
    <property type="molecule type" value="Genomic_DNA"/>
</dbReference>
<accession>A0A5C3MN52</accession>
<evidence type="ECO:0000313" key="2">
    <source>
        <dbReference type="Proteomes" id="UP000305948"/>
    </source>
</evidence>
<protein>
    <submittedName>
        <fullName evidence="1">Uncharacterized protein</fullName>
    </submittedName>
</protein>